<dbReference type="Pfam" id="PF13419">
    <property type="entry name" value="HAD_2"/>
    <property type="match status" value="1"/>
</dbReference>
<dbReference type="Gene3D" id="1.10.150.240">
    <property type="entry name" value="Putative phosphatase, domain 2"/>
    <property type="match status" value="1"/>
</dbReference>
<organism evidence="1 2">
    <name type="scientific">Seleniivibrio woodruffii</name>
    <dbReference type="NCBI Taxonomy" id="1078050"/>
    <lineage>
        <taxon>Bacteria</taxon>
        <taxon>Pseudomonadati</taxon>
        <taxon>Deferribacterota</taxon>
        <taxon>Deferribacteres</taxon>
        <taxon>Deferribacterales</taxon>
        <taxon>Geovibrionaceae</taxon>
        <taxon>Seleniivibrio</taxon>
    </lineage>
</organism>
<name>A0A4R1K6E2_9BACT</name>
<evidence type="ECO:0000313" key="1">
    <source>
        <dbReference type="EMBL" id="TCK59795.1"/>
    </source>
</evidence>
<dbReference type="SUPFAM" id="SSF56784">
    <property type="entry name" value="HAD-like"/>
    <property type="match status" value="1"/>
</dbReference>
<dbReference type="PANTHER" id="PTHR43434:SF20">
    <property type="entry name" value="5'-NUCLEOTIDASE"/>
    <property type="match status" value="1"/>
</dbReference>
<comment type="caution">
    <text evidence="1">The sequence shown here is derived from an EMBL/GenBank/DDBJ whole genome shotgun (WGS) entry which is preliminary data.</text>
</comment>
<dbReference type="GO" id="GO:0004713">
    <property type="term" value="F:protein tyrosine kinase activity"/>
    <property type="evidence" value="ECO:0007669"/>
    <property type="project" value="TreeGrafter"/>
</dbReference>
<dbReference type="InterPro" id="IPR023214">
    <property type="entry name" value="HAD_sf"/>
</dbReference>
<sequence>MYKRPMKLNILFDLDGTLTDPSEGITGCIEYALNRLNVPCPPREQLKKYIGPPLWQAFAELLNTTDKAEAENGVCIYRERFSTIGLFENTVYEGITDALEAITAAGHTLFICTSKPKVFADRIADRFGLSPFFKQIYGSALDGKHVEKDMLIAHLLNTEGLDTGKTVMIGDRIYDIKGALANGIKGYGVTYGFGEREEFDGAAGIFSNPAEIAAFFVQNPSAPENGRE</sequence>
<dbReference type="InterPro" id="IPR050155">
    <property type="entry name" value="HAD-like_hydrolase_sf"/>
</dbReference>
<dbReference type="PANTHER" id="PTHR43434">
    <property type="entry name" value="PHOSPHOGLYCOLATE PHOSPHATASE"/>
    <property type="match status" value="1"/>
</dbReference>
<dbReference type="GO" id="GO:0005829">
    <property type="term" value="C:cytosol"/>
    <property type="evidence" value="ECO:0007669"/>
    <property type="project" value="TreeGrafter"/>
</dbReference>
<keyword evidence="2" id="KW-1185">Reference proteome</keyword>
<protein>
    <submittedName>
        <fullName evidence="1">Phosphoglycolate phosphatase</fullName>
    </submittedName>
</protein>
<dbReference type="InterPro" id="IPR041492">
    <property type="entry name" value="HAD_2"/>
</dbReference>
<dbReference type="EMBL" id="SMGG01000005">
    <property type="protein sequence ID" value="TCK59795.1"/>
    <property type="molecule type" value="Genomic_DNA"/>
</dbReference>
<dbReference type="InterPro" id="IPR023198">
    <property type="entry name" value="PGP-like_dom2"/>
</dbReference>
<gene>
    <name evidence="1" type="ORF">C8D98_1962</name>
</gene>
<accession>A0A4R1K6E2</accession>
<dbReference type="Gene3D" id="3.40.50.1000">
    <property type="entry name" value="HAD superfamily/HAD-like"/>
    <property type="match status" value="1"/>
</dbReference>
<dbReference type="Proteomes" id="UP000294614">
    <property type="component" value="Unassembled WGS sequence"/>
</dbReference>
<dbReference type="AlphaFoldDB" id="A0A4R1K6E2"/>
<proteinExistence type="predicted"/>
<reference evidence="1 2" key="1">
    <citation type="submission" date="2019-03" db="EMBL/GenBank/DDBJ databases">
        <title>Genomic Encyclopedia of Type Strains, Phase IV (KMG-IV): sequencing the most valuable type-strain genomes for metagenomic binning, comparative biology and taxonomic classification.</title>
        <authorList>
            <person name="Goeker M."/>
        </authorList>
    </citation>
    <scope>NUCLEOTIDE SEQUENCE [LARGE SCALE GENOMIC DNA]</scope>
    <source>
        <strain evidence="1 2">DSM 24984</strain>
    </source>
</reference>
<evidence type="ECO:0000313" key="2">
    <source>
        <dbReference type="Proteomes" id="UP000294614"/>
    </source>
</evidence>
<dbReference type="InterPro" id="IPR036412">
    <property type="entry name" value="HAD-like_sf"/>
</dbReference>